<dbReference type="SUPFAM" id="SSF52151">
    <property type="entry name" value="FabD/lysophospholipase-like"/>
    <property type="match status" value="1"/>
</dbReference>
<gene>
    <name evidence="12" type="ORF">PCANC_15279</name>
    <name evidence="11" type="ORF">PCASD_21349</name>
</gene>
<dbReference type="STRING" id="200324.A0A2N5UIL2"/>
<dbReference type="PANTHER" id="PTHR10728">
    <property type="entry name" value="CYTOSOLIC PHOSPHOLIPASE A2"/>
    <property type="match status" value="1"/>
</dbReference>
<evidence type="ECO:0000256" key="7">
    <source>
        <dbReference type="ARBA" id="ARBA00023180"/>
    </source>
</evidence>
<dbReference type="Pfam" id="PF01735">
    <property type="entry name" value="PLA2_B"/>
    <property type="match status" value="1"/>
</dbReference>
<evidence type="ECO:0000313" key="12">
    <source>
        <dbReference type="EMBL" id="PLW37578.1"/>
    </source>
</evidence>
<dbReference type="InterPro" id="IPR002642">
    <property type="entry name" value="LysoPLipase_cat_dom"/>
</dbReference>
<dbReference type="EC" id="3.1.1.5" evidence="2 9"/>
<evidence type="ECO:0000256" key="8">
    <source>
        <dbReference type="PROSITE-ProRule" id="PRU00555"/>
    </source>
</evidence>
<feature type="domain" description="PLA2c" evidence="10">
    <location>
        <begin position="24"/>
        <end position="617"/>
    </location>
</feature>
<dbReference type="EMBL" id="PGCI01000333">
    <property type="protein sequence ID" value="PLW29385.1"/>
    <property type="molecule type" value="Genomic_DNA"/>
</dbReference>
<comment type="catalytic activity">
    <reaction evidence="9">
        <text>a 1-acyl-sn-glycero-3-phosphocholine + H2O = sn-glycerol 3-phosphocholine + a fatty acid + H(+)</text>
        <dbReference type="Rhea" id="RHEA:15177"/>
        <dbReference type="ChEBI" id="CHEBI:15377"/>
        <dbReference type="ChEBI" id="CHEBI:15378"/>
        <dbReference type="ChEBI" id="CHEBI:16870"/>
        <dbReference type="ChEBI" id="CHEBI:28868"/>
        <dbReference type="ChEBI" id="CHEBI:58168"/>
        <dbReference type="EC" id="3.1.1.5"/>
    </reaction>
</comment>
<proteinExistence type="inferred from homology"/>
<dbReference type="EMBL" id="PGCJ01000220">
    <property type="protein sequence ID" value="PLW37578.1"/>
    <property type="molecule type" value="Genomic_DNA"/>
</dbReference>
<evidence type="ECO:0000256" key="1">
    <source>
        <dbReference type="ARBA" id="ARBA00008780"/>
    </source>
</evidence>
<keyword evidence="13" id="KW-1185">Reference proteome</keyword>
<organism evidence="12 13">
    <name type="scientific">Puccinia coronata f. sp. avenae</name>
    <dbReference type="NCBI Taxonomy" id="200324"/>
    <lineage>
        <taxon>Eukaryota</taxon>
        <taxon>Fungi</taxon>
        <taxon>Dikarya</taxon>
        <taxon>Basidiomycota</taxon>
        <taxon>Pucciniomycotina</taxon>
        <taxon>Pucciniomycetes</taxon>
        <taxon>Pucciniales</taxon>
        <taxon>Pucciniaceae</taxon>
        <taxon>Puccinia</taxon>
    </lineage>
</organism>
<keyword evidence="7" id="KW-0325">Glycoprotein</keyword>
<evidence type="ECO:0000256" key="9">
    <source>
        <dbReference type="RuleBase" id="RU362103"/>
    </source>
</evidence>
<evidence type="ECO:0000313" key="14">
    <source>
        <dbReference type="Proteomes" id="UP000235392"/>
    </source>
</evidence>
<comment type="similarity">
    <text evidence="1 9">Belongs to the lysophospholipase family.</text>
</comment>
<evidence type="ECO:0000256" key="5">
    <source>
        <dbReference type="ARBA" id="ARBA00022963"/>
    </source>
</evidence>
<dbReference type="PANTHER" id="PTHR10728:SF33">
    <property type="entry name" value="LYSOPHOSPHOLIPASE 1-RELATED"/>
    <property type="match status" value="1"/>
</dbReference>
<dbReference type="Proteomes" id="UP000235392">
    <property type="component" value="Unassembled WGS sequence"/>
</dbReference>
<evidence type="ECO:0000256" key="2">
    <source>
        <dbReference type="ARBA" id="ARBA00013274"/>
    </source>
</evidence>
<accession>A0A2N5UIL2</accession>
<evidence type="ECO:0000256" key="6">
    <source>
        <dbReference type="ARBA" id="ARBA00023098"/>
    </source>
</evidence>
<dbReference type="Gene3D" id="3.40.1090.10">
    <property type="entry name" value="Cytosolic phospholipase A2 catalytic domain"/>
    <property type="match status" value="1"/>
</dbReference>
<sequence length="622" mass="67296">MLVQSRLASPSSSAKTTAAPFKVACPTDRQLLRMTGAAAQGSQTLAQEEQYFRQGRQAATSSSWKAFFTNGPGSATGYQNTLLMAPTYTDWPILGIAHSGGGERATLYAAGVLQALDARTTSSPLRGIYQLATYATGLSGGSWLVIAMAANNYPTIPDLFNKIKMDRDLILSGGTILGSMKYFQNILKFVLEKKIAGFQTSMIDYWSVALGQHFLPELSSGSMDFFSGAPGTATPRGAGLTFSSFRDTPAVRRFQNPLPIIVSNHQPVVEGNVNPNQLPIQGVTQIPLSATIYETSPFEFGSFDPQLSAFTPTEFLGTSLESGKPVNAARSSTSFLSNSKNSCVRGFDQMSFVMGTSAARLKVVFQGVIPGFPAIYTSVIKYFFPNTEGDDPLVAHYPNPFKGVNGNMGFDRSASNELLIVDGGENGENIPFNPLLAPGRQVDVILAADASADTDAKHVYGANWPNGASLINTWLRTHQVLPTGAANFPPVPLQPQVWMDQGFNTRPSFFGCDAPINRGNGGYPLVIYLPNSPLSPSPTNTSTFQMKYSAAEQQQFLSSVMSSTTSPRFGAQRRTDPEWPTCISCALIERSRNRANVPRSTACQRCFMRYCYQDGVAQQYPN</sequence>
<keyword evidence="5 8" id="KW-0442">Lipid degradation</keyword>
<dbReference type="SMART" id="SM00022">
    <property type="entry name" value="PLAc"/>
    <property type="match status" value="1"/>
</dbReference>
<evidence type="ECO:0000259" key="10">
    <source>
        <dbReference type="PROSITE" id="PS51210"/>
    </source>
</evidence>
<keyword evidence="4 8" id="KW-0378">Hydrolase</keyword>
<dbReference type="InterPro" id="IPR016035">
    <property type="entry name" value="Acyl_Trfase/lysoPLipase"/>
</dbReference>
<dbReference type="Proteomes" id="UP000235388">
    <property type="component" value="Unassembled WGS sequence"/>
</dbReference>
<dbReference type="GO" id="GO:0004623">
    <property type="term" value="F:phospholipase A2 activity"/>
    <property type="evidence" value="ECO:0007669"/>
    <property type="project" value="TreeGrafter"/>
</dbReference>
<reference evidence="13 14" key="1">
    <citation type="submission" date="2017-11" db="EMBL/GenBank/DDBJ databases">
        <title>De novo assembly and phasing of dikaryotic genomes from two isolates of Puccinia coronata f. sp. avenae, the causal agent of oat crown rust.</title>
        <authorList>
            <person name="Miller M.E."/>
            <person name="Zhang Y."/>
            <person name="Omidvar V."/>
            <person name="Sperschneider J."/>
            <person name="Schwessinger B."/>
            <person name="Raley C."/>
            <person name="Palmer J.M."/>
            <person name="Garnica D."/>
            <person name="Upadhyaya N."/>
            <person name="Rathjen J."/>
            <person name="Taylor J.M."/>
            <person name="Park R.F."/>
            <person name="Dodds P.N."/>
            <person name="Hirsch C.D."/>
            <person name="Kianian S.F."/>
            <person name="Figueroa M."/>
        </authorList>
    </citation>
    <scope>NUCLEOTIDE SEQUENCE [LARGE SCALE GENOMIC DNA]</scope>
    <source>
        <strain evidence="12">12NC29</strain>
        <strain evidence="11">12SD80</strain>
    </source>
</reference>
<protein>
    <recommendedName>
        <fullName evidence="2 9">Lysophospholipase</fullName>
        <ecNumber evidence="2 9">3.1.1.5</ecNumber>
    </recommendedName>
</protein>
<evidence type="ECO:0000313" key="11">
    <source>
        <dbReference type="EMBL" id="PLW29385.1"/>
    </source>
</evidence>
<dbReference type="GO" id="GO:0046475">
    <property type="term" value="P:glycerophospholipid catabolic process"/>
    <property type="evidence" value="ECO:0007669"/>
    <property type="project" value="TreeGrafter"/>
</dbReference>
<dbReference type="PROSITE" id="PS51210">
    <property type="entry name" value="PLA2C"/>
    <property type="match status" value="1"/>
</dbReference>
<keyword evidence="3" id="KW-0732">Signal</keyword>
<dbReference type="GO" id="GO:0005829">
    <property type="term" value="C:cytosol"/>
    <property type="evidence" value="ECO:0007669"/>
    <property type="project" value="TreeGrafter"/>
</dbReference>
<keyword evidence="6 8" id="KW-0443">Lipid metabolism</keyword>
<dbReference type="GO" id="GO:0004622">
    <property type="term" value="F:phosphatidylcholine lysophospholipase activity"/>
    <property type="evidence" value="ECO:0007669"/>
    <property type="project" value="UniProtKB-EC"/>
</dbReference>
<dbReference type="AlphaFoldDB" id="A0A2N5UIL2"/>
<evidence type="ECO:0000256" key="4">
    <source>
        <dbReference type="ARBA" id="ARBA00022801"/>
    </source>
</evidence>
<name>A0A2N5UIL2_9BASI</name>
<comment type="caution">
    <text evidence="12">The sequence shown here is derived from an EMBL/GenBank/DDBJ whole genome shotgun (WGS) entry which is preliminary data.</text>
</comment>
<dbReference type="FunFam" id="3.40.1090.10:FF:000010">
    <property type="entry name" value="Lysophospholipase"/>
    <property type="match status" value="1"/>
</dbReference>
<evidence type="ECO:0000313" key="13">
    <source>
        <dbReference type="Proteomes" id="UP000235388"/>
    </source>
</evidence>
<dbReference type="OrthoDB" id="4084751at2759"/>
<evidence type="ECO:0000256" key="3">
    <source>
        <dbReference type="ARBA" id="ARBA00022729"/>
    </source>
</evidence>